<reference evidence="1" key="1">
    <citation type="submission" date="2020-09" db="EMBL/GenBank/DDBJ databases">
        <title>Pelagicoccus enzymogenes sp. nov. with an EPS production, isolated from marine sediment.</title>
        <authorList>
            <person name="Feng X."/>
        </authorList>
    </citation>
    <scope>NUCLEOTIDE SEQUENCE</scope>
    <source>
        <strain evidence="1">NFK12</strain>
    </source>
</reference>
<evidence type="ECO:0000313" key="1">
    <source>
        <dbReference type="EMBL" id="MBD5780299.1"/>
    </source>
</evidence>
<sequence>MSDYSPEYPLLILDTSSRKTWVGLKLCPDTLLSKSEEQDPSKTLFKLVEAVLDGAGKTLADLASIAYCAGPGSMLGARTASMAIRSWQGIGIKAAQTVFYYTSLHAGSRIAFQSLGGNGIVVTDARRFSWNALPFPCSPATALSLLTNEELENREGVIASFAEFPSWTKTKAELTELSYDPGPLFEGQAFMPLLIPTENASPLTIRSNDYKKWDARIHSAPAD</sequence>
<protein>
    <recommendedName>
        <fullName evidence="3">tRNA (Adenosine(37)-N6)-threonylcarbamoyltransferase complex dimerization subunit type 1 TsaB</fullName>
    </recommendedName>
</protein>
<evidence type="ECO:0000313" key="2">
    <source>
        <dbReference type="Proteomes" id="UP000622317"/>
    </source>
</evidence>
<name>A0A927IHZ0_9BACT</name>
<proteinExistence type="predicted"/>
<organism evidence="1 2">
    <name type="scientific">Pelagicoccus enzymogenes</name>
    <dbReference type="NCBI Taxonomy" id="2773457"/>
    <lineage>
        <taxon>Bacteria</taxon>
        <taxon>Pseudomonadati</taxon>
        <taxon>Verrucomicrobiota</taxon>
        <taxon>Opitutia</taxon>
        <taxon>Puniceicoccales</taxon>
        <taxon>Pelagicoccaceae</taxon>
        <taxon>Pelagicoccus</taxon>
    </lineage>
</organism>
<evidence type="ECO:0008006" key="3">
    <source>
        <dbReference type="Google" id="ProtNLM"/>
    </source>
</evidence>
<accession>A0A927IHZ0</accession>
<dbReference type="Gene3D" id="3.30.420.40">
    <property type="match status" value="1"/>
</dbReference>
<dbReference type="Proteomes" id="UP000622317">
    <property type="component" value="Unassembled WGS sequence"/>
</dbReference>
<dbReference type="RefSeq" id="WP_191617411.1">
    <property type="nucleotide sequence ID" value="NZ_JACYFG010000036.1"/>
</dbReference>
<dbReference type="InterPro" id="IPR043129">
    <property type="entry name" value="ATPase_NBD"/>
</dbReference>
<dbReference type="AlphaFoldDB" id="A0A927IHZ0"/>
<keyword evidence="2" id="KW-1185">Reference proteome</keyword>
<comment type="caution">
    <text evidence="1">The sequence shown here is derived from an EMBL/GenBank/DDBJ whole genome shotgun (WGS) entry which is preliminary data.</text>
</comment>
<dbReference type="EMBL" id="JACYFG010000036">
    <property type="protein sequence ID" value="MBD5780299.1"/>
    <property type="molecule type" value="Genomic_DNA"/>
</dbReference>
<dbReference type="SUPFAM" id="SSF53067">
    <property type="entry name" value="Actin-like ATPase domain"/>
    <property type="match status" value="1"/>
</dbReference>
<gene>
    <name evidence="1" type="ORF">IEN85_12420</name>
</gene>